<keyword evidence="3" id="KW-1185">Reference proteome</keyword>
<dbReference type="Proteomes" id="UP001596058">
    <property type="component" value="Unassembled WGS sequence"/>
</dbReference>
<dbReference type="CDD" id="cd06170">
    <property type="entry name" value="LuxR_C_like"/>
    <property type="match status" value="1"/>
</dbReference>
<dbReference type="PRINTS" id="PR00038">
    <property type="entry name" value="HTHLUXR"/>
</dbReference>
<name>A0ABW1CM81_9ACTN</name>
<organism evidence="2 3">
    <name type="scientific">Nonomuraea insulae</name>
    <dbReference type="NCBI Taxonomy" id="1616787"/>
    <lineage>
        <taxon>Bacteria</taxon>
        <taxon>Bacillati</taxon>
        <taxon>Actinomycetota</taxon>
        <taxon>Actinomycetes</taxon>
        <taxon>Streptosporangiales</taxon>
        <taxon>Streptosporangiaceae</taxon>
        <taxon>Nonomuraea</taxon>
    </lineage>
</organism>
<dbReference type="SUPFAM" id="SSF46785">
    <property type="entry name" value="Winged helix' DNA-binding domain"/>
    <property type="match status" value="1"/>
</dbReference>
<feature type="domain" description="HTH luxR-type" evidence="1">
    <location>
        <begin position="259"/>
        <end position="324"/>
    </location>
</feature>
<dbReference type="PROSITE" id="PS50043">
    <property type="entry name" value="HTH_LUXR_2"/>
    <property type="match status" value="1"/>
</dbReference>
<dbReference type="SUPFAM" id="SSF46894">
    <property type="entry name" value="C-terminal effector domain of the bipartite response regulators"/>
    <property type="match status" value="1"/>
</dbReference>
<dbReference type="InterPro" id="IPR036388">
    <property type="entry name" value="WH-like_DNA-bd_sf"/>
</dbReference>
<protein>
    <submittedName>
        <fullName evidence="2">Helix-turn-helix domain-containing protein</fullName>
    </submittedName>
</protein>
<dbReference type="Pfam" id="PF01978">
    <property type="entry name" value="TrmB"/>
    <property type="match status" value="1"/>
</dbReference>
<dbReference type="SMART" id="SM00421">
    <property type="entry name" value="HTH_LUXR"/>
    <property type="match status" value="1"/>
</dbReference>
<dbReference type="InterPro" id="IPR016032">
    <property type="entry name" value="Sig_transdc_resp-reg_C-effctor"/>
</dbReference>
<evidence type="ECO:0000259" key="1">
    <source>
        <dbReference type="PROSITE" id="PS50043"/>
    </source>
</evidence>
<dbReference type="InterPro" id="IPR036390">
    <property type="entry name" value="WH_DNA-bd_sf"/>
</dbReference>
<sequence length="327" mass="36225">MLEVLGVDHWGEEAYLALVGGSPLTENELATLTTVEPDVLGKVLQRLEDRGLISRVPGQPVRYAALPPEPAIEVLLLARERDIERVRALAQHLGERHRREPSGRDAAELVEVISGPDAVARCGRQLLRRAKDAIRGIDAPPYSHTNEGGRISSAANITDRDIRRRFIHERGMLRMDGKAELLEHGVADGEEVRIFPNVPMKMILSDDDLGLIPLRATPRVLDSCILVHPSSLLDALSTLFEMLWAQAQPFAVVSALSEEPGDDPPLSDVERRIVSLLAHGLSDEAIARQLGIGYRTVQRRIQELMARLSATSRFQAGVLAARRRWWS</sequence>
<dbReference type="InterPro" id="IPR000792">
    <property type="entry name" value="Tscrpt_reg_LuxR_C"/>
</dbReference>
<reference evidence="3" key="1">
    <citation type="journal article" date="2019" name="Int. J. Syst. Evol. Microbiol.">
        <title>The Global Catalogue of Microorganisms (GCM) 10K type strain sequencing project: providing services to taxonomists for standard genome sequencing and annotation.</title>
        <authorList>
            <consortium name="The Broad Institute Genomics Platform"/>
            <consortium name="The Broad Institute Genome Sequencing Center for Infectious Disease"/>
            <person name="Wu L."/>
            <person name="Ma J."/>
        </authorList>
    </citation>
    <scope>NUCLEOTIDE SEQUENCE [LARGE SCALE GENOMIC DNA]</scope>
    <source>
        <strain evidence="3">CCUG 53903</strain>
    </source>
</reference>
<comment type="caution">
    <text evidence="2">The sequence shown here is derived from an EMBL/GenBank/DDBJ whole genome shotgun (WGS) entry which is preliminary data.</text>
</comment>
<evidence type="ECO:0000313" key="3">
    <source>
        <dbReference type="Proteomes" id="UP001596058"/>
    </source>
</evidence>
<dbReference type="Pfam" id="PF00196">
    <property type="entry name" value="GerE"/>
    <property type="match status" value="1"/>
</dbReference>
<evidence type="ECO:0000313" key="2">
    <source>
        <dbReference type="EMBL" id="MFC5825760.1"/>
    </source>
</evidence>
<dbReference type="InterPro" id="IPR002831">
    <property type="entry name" value="Tscrpt_reg_TrmB_N"/>
</dbReference>
<dbReference type="PANTHER" id="PTHR34293">
    <property type="entry name" value="HTH-TYPE TRANSCRIPTIONAL REGULATOR TRMBL2"/>
    <property type="match status" value="1"/>
</dbReference>
<gene>
    <name evidence="2" type="ORF">ACFPZ3_18015</name>
</gene>
<dbReference type="Gene3D" id="1.10.10.10">
    <property type="entry name" value="Winged helix-like DNA-binding domain superfamily/Winged helix DNA-binding domain"/>
    <property type="match status" value="2"/>
</dbReference>
<dbReference type="InterPro" id="IPR051797">
    <property type="entry name" value="TrmB-like"/>
</dbReference>
<accession>A0ABW1CM81</accession>
<proteinExistence type="predicted"/>
<dbReference type="PANTHER" id="PTHR34293:SF1">
    <property type="entry name" value="HTH-TYPE TRANSCRIPTIONAL REGULATOR TRMBL2"/>
    <property type="match status" value="1"/>
</dbReference>
<dbReference type="RefSeq" id="WP_379515276.1">
    <property type="nucleotide sequence ID" value="NZ_JBHSPA010000023.1"/>
</dbReference>
<dbReference type="EMBL" id="JBHSPA010000023">
    <property type="protein sequence ID" value="MFC5825760.1"/>
    <property type="molecule type" value="Genomic_DNA"/>
</dbReference>